<name>A0AAV8SF25_9ROSI</name>
<sequence length="190" mass="21245">MRAPASVKQDFLKKWVNGLQLCSKAKQDMGVLERKKAIKLSADIAIACTRNGRTHWSRALIANASKQGDNKVLVGHLLAPECERLKKASMESTMPSKQFRSKKILKKSCRARRVMMKRRSSKTPQVALAKSIATRMVKKRTQVLKTLVPGGEFMDDISLIQETLDYIMFLRAQVDGMTAVAKASEAAIRK</sequence>
<dbReference type="InterPro" id="IPR059002">
    <property type="entry name" value="IBH1_N"/>
</dbReference>
<dbReference type="Proteomes" id="UP001159364">
    <property type="component" value="Linkage Group LG11"/>
</dbReference>
<evidence type="ECO:0000256" key="2">
    <source>
        <dbReference type="ARBA" id="ARBA00023163"/>
    </source>
</evidence>
<dbReference type="PANTHER" id="PTHR33124">
    <property type="entry name" value="TRANSCRIPTION FACTOR IBH1-LIKE 1"/>
    <property type="match status" value="1"/>
</dbReference>
<evidence type="ECO:0000256" key="1">
    <source>
        <dbReference type="ARBA" id="ARBA00023015"/>
    </source>
</evidence>
<dbReference type="GO" id="GO:0006355">
    <property type="term" value="P:regulation of DNA-templated transcription"/>
    <property type="evidence" value="ECO:0007669"/>
    <property type="project" value="InterPro"/>
</dbReference>
<protein>
    <recommendedName>
        <fullName evidence="3">IBH1-like N-terminal domain-containing protein</fullName>
    </recommendedName>
</protein>
<dbReference type="AlphaFoldDB" id="A0AAV8SF25"/>
<dbReference type="InterPro" id="IPR044660">
    <property type="entry name" value="IBH1-like"/>
</dbReference>
<keyword evidence="2" id="KW-0804">Transcription</keyword>
<keyword evidence="1" id="KW-0805">Transcription regulation</keyword>
<dbReference type="Pfam" id="PF26576">
    <property type="entry name" value="IBH1_N"/>
    <property type="match status" value="1"/>
</dbReference>
<dbReference type="EMBL" id="JAIWQS010000011">
    <property type="protein sequence ID" value="KAJ8750862.1"/>
    <property type="molecule type" value="Genomic_DNA"/>
</dbReference>
<evidence type="ECO:0000259" key="3">
    <source>
        <dbReference type="Pfam" id="PF26576"/>
    </source>
</evidence>
<comment type="caution">
    <text evidence="4">The sequence shown here is derived from an EMBL/GenBank/DDBJ whole genome shotgun (WGS) entry which is preliminary data.</text>
</comment>
<proteinExistence type="predicted"/>
<reference evidence="4 5" key="1">
    <citation type="submission" date="2021-09" db="EMBL/GenBank/DDBJ databases">
        <title>Genomic insights and catalytic innovation underlie evolution of tropane alkaloids biosynthesis.</title>
        <authorList>
            <person name="Wang Y.-J."/>
            <person name="Tian T."/>
            <person name="Huang J.-P."/>
            <person name="Huang S.-X."/>
        </authorList>
    </citation>
    <scope>NUCLEOTIDE SEQUENCE [LARGE SCALE GENOMIC DNA]</scope>
    <source>
        <strain evidence="4">KIB-2018</strain>
        <tissue evidence="4">Leaf</tissue>
    </source>
</reference>
<dbReference type="PANTHER" id="PTHR33124:SF5">
    <property type="entry name" value="TRANSCRIPTION FACTOR IBH1-LIKE 1"/>
    <property type="match status" value="1"/>
</dbReference>
<evidence type="ECO:0000313" key="4">
    <source>
        <dbReference type="EMBL" id="KAJ8750862.1"/>
    </source>
</evidence>
<feature type="domain" description="IBH1-like N-terminal" evidence="3">
    <location>
        <begin position="5"/>
        <end position="67"/>
    </location>
</feature>
<evidence type="ECO:0000313" key="5">
    <source>
        <dbReference type="Proteomes" id="UP001159364"/>
    </source>
</evidence>
<organism evidence="4 5">
    <name type="scientific">Erythroxylum novogranatense</name>
    <dbReference type="NCBI Taxonomy" id="1862640"/>
    <lineage>
        <taxon>Eukaryota</taxon>
        <taxon>Viridiplantae</taxon>
        <taxon>Streptophyta</taxon>
        <taxon>Embryophyta</taxon>
        <taxon>Tracheophyta</taxon>
        <taxon>Spermatophyta</taxon>
        <taxon>Magnoliopsida</taxon>
        <taxon>eudicotyledons</taxon>
        <taxon>Gunneridae</taxon>
        <taxon>Pentapetalae</taxon>
        <taxon>rosids</taxon>
        <taxon>fabids</taxon>
        <taxon>Malpighiales</taxon>
        <taxon>Erythroxylaceae</taxon>
        <taxon>Erythroxylum</taxon>
    </lineage>
</organism>
<keyword evidence="5" id="KW-1185">Reference proteome</keyword>
<accession>A0AAV8SF25</accession>
<gene>
    <name evidence="4" type="ORF">K2173_016043</name>
</gene>